<sequence length="281" mass="30892">MKLFKGMMVAGLSISLCAASLGAVATAANAATVVESNYAKTVTLFNKADLLEYTGLSLTATNVTEVYNKLTKASAWEAAGYSTSEANVIARNFSLSYSKSINLLRKMTYQNDLHLKVILITKGYVKAEFGLQTYYVPELPEVPETSEDPEIPETPEVPETPEKPEVPETPEVSETPETSDLKKLEVEVKYTTGQQIELQYEVKANGTIKAQYQDKSNRIQLQGSAAQTKIEGIIAGLNLKTASQKEITAHILNKLGNGSNYKQFQFQGQFNDSTQVKFKLK</sequence>
<dbReference type="InterPro" id="IPR025623">
    <property type="entry name" value="YusW"/>
</dbReference>
<organism evidence="3 4">
    <name type="scientific">Enterococcus termitis</name>
    <dbReference type="NCBI Taxonomy" id="332950"/>
    <lineage>
        <taxon>Bacteria</taxon>
        <taxon>Bacillati</taxon>
        <taxon>Bacillota</taxon>
        <taxon>Bacilli</taxon>
        <taxon>Lactobacillales</taxon>
        <taxon>Enterococcaceae</taxon>
        <taxon>Enterococcus</taxon>
    </lineage>
</organism>
<protein>
    <submittedName>
        <fullName evidence="3">Uncharacterized protein</fullName>
    </submittedName>
</protein>
<feature type="signal peptide" evidence="2">
    <location>
        <begin position="1"/>
        <end position="30"/>
    </location>
</feature>
<keyword evidence="4" id="KW-1185">Reference proteome</keyword>
<evidence type="ECO:0000256" key="1">
    <source>
        <dbReference type="SAM" id="MobiDB-lite"/>
    </source>
</evidence>
<evidence type="ECO:0000313" key="4">
    <source>
        <dbReference type="Proteomes" id="UP000095094"/>
    </source>
</evidence>
<feature type="compositionally biased region" description="Low complexity" evidence="1">
    <location>
        <begin position="169"/>
        <end position="178"/>
    </location>
</feature>
<feature type="region of interest" description="Disordered" evidence="1">
    <location>
        <begin position="141"/>
        <end position="181"/>
    </location>
</feature>
<comment type="caution">
    <text evidence="3">The sequence shown here is derived from an EMBL/GenBank/DDBJ whole genome shotgun (WGS) entry which is preliminary data.</text>
</comment>
<dbReference type="Proteomes" id="UP000095094">
    <property type="component" value="Unassembled WGS sequence"/>
</dbReference>
<dbReference type="PATRIC" id="fig|332950.4.peg.534"/>
<keyword evidence="2" id="KW-0732">Signal</keyword>
<dbReference type="EMBL" id="MIJY01000002">
    <property type="protein sequence ID" value="OEG19920.1"/>
    <property type="molecule type" value="Genomic_DNA"/>
</dbReference>
<feature type="chain" id="PRO_5009178179" evidence="2">
    <location>
        <begin position="31"/>
        <end position="281"/>
    </location>
</feature>
<proteinExistence type="predicted"/>
<dbReference type="OrthoDB" id="2180971at2"/>
<accession>A0A1E5H5I6</accession>
<dbReference type="AlphaFoldDB" id="A0A1E5H5I6"/>
<dbReference type="Pfam" id="PF14039">
    <property type="entry name" value="YusW"/>
    <property type="match status" value="1"/>
</dbReference>
<name>A0A1E5H5I6_9ENTE</name>
<dbReference type="RefSeq" id="WP_069662187.1">
    <property type="nucleotide sequence ID" value="NZ_JBHUJJ010000001.1"/>
</dbReference>
<gene>
    <name evidence="3" type="ORF">BCR25_14095</name>
</gene>
<evidence type="ECO:0000313" key="3">
    <source>
        <dbReference type="EMBL" id="OEG19920.1"/>
    </source>
</evidence>
<feature type="compositionally biased region" description="Acidic residues" evidence="1">
    <location>
        <begin position="144"/>
        <end position="153"/>
    </location>
</feature>
<evidence type="ECO:0000256" key="2">
    <source>
        <dbReference type="SAM" id="SignalP"/>
    </source>
</evidence>
<reference evidence="4" key="1">
    <citation type="submission" date="2016-09" db="EMBL/GenBank/DDBJ databases">
        <authorList>
            <person name="Gulvik C.A."/>
        </authorList>
    </citation>
    <scope>NUCLEOTIDE SEQUENCE [LARGE SCALE GENOMIC DNA]</scope>
    <source>
        <strain evidence="4">LMG 8895</strain>
    </source>
</reference>